<accession>A0A9D1N008</accession>
<name>A0A9D1N008_9CLOT</name>
<evidence type="ECO:0000313" key="2">
    <source>
        <dbReference type="Proteomes" id="UP000886748"/>
    </source>
</evidence>
<evidence type="ECO:0000313" key="1">
    <source>
        <dbReference type="EMBL" id="HIU92315.1"/>
    </source>
</evidence>
<dbReference type="EMBL" id="DVOD01000030">
    <property type="protein sequence ID" value="HIU92315.1"/>
    <property type="molecule type" value="Genomic_DNA"/>
</dbReference>
<reference evidence="1" key="2">
    <citation type="journal article" date="2021" name="PeerJ">
        <title>Extensive microbial diversity within the chicken gut microbiome revealed by metagenomics and culture.</title>
        <authorList>
            <person name="Gilroy R."/>
            <person name="Ravi A."/>
            <person name="Getino M."/>
            <person name="Pursley I."/>
            <person name="Horton D.L."/>
            <person name="Alikhan N.F."/>
            <person name="Baker D."/>
            <person name="Gharbi K."/>
            <person name="Hall N."/>
            <person name="Watson M."/>
            <person name="Adriaenssens E.M."/>
            <person name="Foster-Nyarko E."/>
            <person name="Jarju S."/>
            <person name="Secka A."/>
            <person name="Antonio M."/>
            <person name="Oren A."/>
            <person name="Chaudhuri R.R."/>
            <person name="La Ragione R."/>
            <person name="Hildebrand F."/>
            <person name="Pallen M.J."/>
        </authorList>
    </citation>
    <scope>NUCLEOTIDE SEQUENCE</scope>
    <source>
        <strain evidence="1">CHK154-7741</strain>
    </source>
</reference>
<proteinExistence type="predicted"/>
<comment type="caution">
    <text evidence="1">The sequence shown here is derived from an EMBL/GenBank/DDBJ whole genome shotgun (WGS) entry which is preliminary data.</text>
</comment>
<sequence length="112" mass="12581">MLKGLSGQDLINQNLIQGNNVEKLTSAKKNPYADIDKNLLIDETSISNEAINLYQRDMDIRKFASLAMSDPENLSHNTLVAQNVFSLQDSSFENKVIEGIFNNKTFLKDLFG</sequence>
<organism evidence="1 2">
    <name type="scientific">Candidatus Limenecus avicola</name>
    <dbReference type="NCBI Taxonomy" id="2840847"/>
    <lineage>
        <taxon>Bacteria</taxon>
        <taxon>Bacillati</taxon>
        <taxon>Bacillota</taxon>
        <taxon>Clostridia</taxon>
        <taxon>Eubacteriales</taxon>
        <taxon>Clostridiaceae</taxon>
        <taxon>Clostridiaceae incertae sedis</taxon>
        <taxon>Candidatus Limenecus</taxon>
    </lineage>
</organism>
<protein>
    <submittedName>
        <fullName evidence="1">Uncharacterized protein</fullName>
    </submittedName>
</protein>
<gene>
    <name evidence="1" type="ORF">IAD26_04170</name>
</gene>
<dbReference type="AlphaFoldDB" id="A0A9D1N008"/>
<dbReference type="Proteomes" id="UP000886748">
    <property type="component" value="Unassembled WGS sequence"/>
</dbReference>
<reference evidence="1" key="1">
    <citation type="submission" date="2020-10" db="EMBL/GenBank/DDBJ databases">
        <authorList>
            <person name="Gilroy R."/>
        </authorList>
    </citation>
    <scope>NUCLEOTIDE SEQUENCE</scope>
    <source>
        <strain evidence="1">CHK154-7741</strain>
    </source>
</reference>